<keyword evidence="3" id="KW-1003">Cell membrane</keyword>
<dbReference type="RefSeq" id="WP_055727851.1">
    <property type="nucleotide sequence ID" value="NZ_LMAR01000033.1"/>
</dbReference>
<protein>
    <submittedName>
        <fullName evidence="9">Sugar ABC transporter permease</fullName>
    </submittedName>
</protein>
<dbReference type="SUPFAM" id="SSF161098">
    <property type="entry name" value="MetI-like"/>
    <property type="match status" value="1"/>
</dbReference>
<organism evidence="9 10">
    <name type="scientific">Bosea thiooxidans</name>
    <dbReference type="NCBI Taxonomy" id="53254"/>
    <lineage>
        <taxon>Bacteria</taxon>
        <taxon>Pseudomonadati</taxon>
        <taxon>Pseudomonadota</taxon>
        <taxon>Alphaproteobacteria</taxon>
        <taxon>Hyphomicrobiales</taxon>
        <taxon>Boseaceae</taxon>
        <taxon>Bosea</taxon>
    </lineage>
</organism>
<evidence type="ECO:0000259" key="8">
    <source>
        <dbReference type="PROSITE" id="PS50928"/>
    </source>
</evidence>
<keyword evidence="10" id="KW-1185">Reference proteome</keyword>
<comment type="similarity">
    <text evidence="7">Belongs to the binding-protein-dependent transport system permease family.</text>
</comment>
<evidence type="ECO:0000256" key="4">
    <source>
        <dbReference type="ARBA" id="ARBA00022692"/>
    </source>
</evidence>
<evidence type="ECO:0000256" key="3">
    <source>
        <dbReference type="ARBA" id="ARBA00022475"/>
    </source>
</evidence>
<keyword evidence="2 7" id="KW-0813">Transport</keyword>
<dbReference type="Proteomes" id="UP000051562">
    <property type="component" value="Unassembled WGS sequence"/>
</dbReference>
<comment type="subcellular location">
    <subcellularLocation>
        <location evidence="1 7">Cell membrane</location>
        <topology evidence="1 7">Multi-pass membrane protein</topology>
    </subcellularLocation>
</comment>
<evidence type="ECO:0000256" key="5">
    <source>
        <dbReference type="ARBA" id="ARBA00022989"/>
    </source>
</evidence>
<proteinExistence type="inferred from homology"/>
<dbReference type="PANTHER" id="PTHR30193:SF37">
    <property type="entry name" value="INNER MEMBRANE ABC TRANSPORTER PERMEASE PROTEIN YCJO"/>
    <property type="match status" value="1"/>
</dbReference>
<dbReference type="InterPro" id="IPR051393">
    <property type="entry name" value="ABC_transporter_permease"/>
</dbReference>
<name>A0A0Q3SZ77_9HYPH</name>
<feature type="transmembrane region" description="Helical" evidence="7">
    <location>
        <begin position="14"/>
        <end position="37"/>
    </location>
</feature>
<accession>A0A0Q3SZ77</accession>
<dbReference type="InterPro" id="IPR035906">
    <property type="entry name" value="MetI-like_sf"/>
</dbReference>
<comment type="caution">
    <text evidence="9">The sequence shown here is derived from an EMBL/GenBank/DDBJ whole genome shotgun (WGS) entry which is preliminary data.</text>
</comment>
<feature type="transmembrane region" description="Helical" evidence="7">
    <location>
        <begin position="166"/>
        <end position="188"/>
    </location>
</feature>
<feature type="transmembrane region" description="Helical" evidence="7">
    <location>
        <begin position="283"/>
        <end position="303"/>
    </location>
</feature>
<dbReference type="PANTHER" id="PTHR30193">
    <property type="entry name" value="ABC TRANSPORTER PERMEASE PROTEIN"/>
    <property type="match status" value="1"/>
</dbReference>
<evidence type="ECO:0000256" key="2">
    <source>
        <dbReference type="ARBA" id="ARBA00022448"/>
    </source>
</evidence>
<dbReference type="GO" id="GO:0055085">
    <property type="term" value="P:transmembrane transport"/>
    <property type="evidence" value="ECO:0007669"/>
    <property type="project" value="InterPro"/>
</dbReference>
<feature type="transmembrane region" description="Helical" evidence="7">
    <location>
        <begin position="82"/>
        <end position="103"/>
    </location>
</feature>
<keyword evidence="4 7" id="KW-0812">Transmembrane</keyword>
<dbReference type="Pfam" id="PF00528">
    <property type="entry name" value="BPD_transp_1"/>
    <property type="match status" value="1"/>
</dbReference>
<dbReference type="EMBL" id="LMAR01000033">
    <property type="protein sequence ID" value="KQK30690.1"/>
    <property type="molecule type" value="Genomic_DNA"/>
</dbReference>
<evidence type="ECO:0000256" key="7">
    <source>
        <dbReference type="RuleBase" id="RU363032"/>
    </source>
</evidence>
<evidence type="ECO:0000256" key="1">
    <source>
        <dbReference type="ARBA" id="ARBA00004651"/>
    </source>
</evidence>
<feature type="domain" description="ABC transmembrane type-1" evidence="8">
    <location>
        <begin position="78"/>
        <end position="299"/>
    </location>
</feature>
<dbReference type="STRING" id="53254.SAMN05660750_04170"/>
<evidence type="ECO:0000313" key="10">
    <source>
        <dbReference type="Proteomes" id="UP000051562"/>
    </source>
</evidence>
<dbReference type="AlphaFoldDB" id="A0A0Q3SZ77"/>
<evidence type="ECO:0000256" key="6">
    <source>
        <dbReference type="ARBA" id="ARBA00023136"/>
    </source>
</evidence>
<evidence type="ECO:0000313" key="9">
    <source>
        <dbReference type="EMBL" id="KQK30690.1"/>
    </source>
</evidence>
<dbReference type="PROSITE" id="PS50928">
    <property type="entry name" value="ABC_TM1"/>
    <property type="match status" value="1"/>
</dbReference>
<gene>
    <name evidence="9" type="ORF">ARD30_12105</name>
</gene>
<reference evidence="9 10" key="1">
    <citation type="submission" date="2015-10" db="EMBL/GenBank/DDBJ databases">
        <title>Draft genome of Bosea thiooxidans.</title>
        <authorList>
            <person name="Wang X."/>
        </authorList>
    </citation>
    <scope>NUCLEOTIDE SEQUENCE [LARGE SCALE GENOMIC DNA]</scope>
    <source>
        <strain evidence="9 10">CGMCC 9174</strain>
    </source>
</reference>
<keyword evidence="6 7" id="KW-0472">Membrane</keyword>
<keyword evidence="5 7" id="KW-1133">Transmembrane helix</keyword>
<dbReference type="GO" id="GO:0005886">
    <property type="term" value="C:plasma membrane"/>
    <property type="evidence" value="ECO:0007669"/>
    <property type="project" value="UniProtKB-SubCell"/>
</dbReference>
<dbReference type="CDD" id="cd06261">
    <property type="entry name" value="TM_PBP2"/>
    <property type="match status" value="1"/>
</dbReference>
<feature type="transmembrane region" description="Helical" evidence="7">
    <location>
        <begin position="215"/>
        <end position="239"/>
    </location>
</feature>
<feature type="transmembrane region" description="Helical" evidence="7">
    <location>
        <begin position="115"/>
        <end position="135"/>
    </location>
</feature>
<dbReference type="Gene3D" id="1.10.3720.10">
    <property type="entry name" value="MetI-like"/>
    <property type="match status" value="1"/>
</dbReference>
<sequence length="310" mass="35306">MQTDYKNRERRRRAAWIAFLIVPPLAMMLTFVVWPLLSALSSAFYRWDGMARGEFIGLKNFADVLVGDHFAALTWRAFRHNLFVFFSLFVVQNSVGFLLAWFIYREPFGFRFHRIAIFLPVILSTVLVGFLWKLFLDPNFGLVNQLLEMVGLGNLRQPWLGQETTALPALVLANAWHWVGFPALVYLAGMQRIPREILEAAKLDGCNGWQMLTRVVWPLVTPSTTITLTLLFIGAFNWFELPYIMAGLDGSPYGSTDVLGLYFYRTAFGNQSAGIQDFGHGNALAVLMFMFIAVVATVITQYLRRREIAL</sequence>
<dbReference type="InterPro" id="IPR000515">
    <property type="entry name" value="MetI-like"/>
</dbReference>